<feature type="compositionally biased region" description="Acidic residues" evidence="1">
    <location>
        <begin position="464"/>
        <end position="476"/>
    </location>
</feature>
<evidence type="ECO:0000313" key="3">
    <source>
        <dbReference type="Proteomes" id="UP000298030"/>
    </source>
</evidence>
<organism evidence="2 3">
    <name type="scientific">Coprinellus micaceus</name>
    <name type="common">Glistening ink-cap mushroom</name>
    <name type="synonym">Coprinus micaceus</name>
    <dbReference type="NCBI Taxonomy" id="71717"/>
    <lineage>
        <taxon>Eukaryota</taxon>
        <taxon>Fungi</taxon>
        <taxon>Dikarya</taxon>
        <taxon>Basidiomycota</taxon>
        <taxon>Agaricomycotina</taxon>
        <taxon>Agaricomycetes</taxon>
        <taxon>Agaricomycetidae</taxon>
        <taxon>Agaricales</taxon>
        <taxon>Agaricineae</taxon>
        <taxon>Psathyrellaceae</taxon>
        <taxon>Coprinellus</taxon>
    </lineage>
</organism>
<gene>
    <name evidence="2" type="ORF">FA13DRAFT_1741145</name>
</gene>
<dbReference type="Proteomes" id="UP000298030">
    <property type="component" value="Unassembled WGS sequence"/>
</dbReference>
<reference evidence="2 3" key="1">
    <citation type="journal article" date="2019" name="Nat. Ecol. Evol.">
        <title>Megaphylogeny resolves global patterns of mushroom evolution.</title>
        <authorList>
            <person name="Varga T."/>
            <person name="Krizsan K."/>
            <person name="Foldi C."/>
            <person name="Dima B."/>
            <person name="Sanchez-Garcia M."/>
            <person name="Sanchez-Ramirez S."/>
            <person name="Szollosi G.J."/>
            <person name="Szarkandi J.G."/>
            <person name="Papp V."/>
            <person name="Albert L."/>
            <person name="Andreopoulos W."/>
            <person name="Angelini C."/>
            <person name="Antonin V."/>
            <person name="Barry K.W."/>
            <person name="Bougher N.L."/>
            <person name="Buchanan P."/>
            <person name="Buyck B."/>
            <person name="Bense V."/>
            <person name="Catcheside P."/>
            <person name="Chovatia M."/>
            <person name="Cooper J."/>
            <person name="Damon W."/>
            <person name="Desjardin D."/>
            <person name="Finy P."/>
            <person name="Geml J."/>
            <person name="Haridas S."/>
            <person name="Hughes K."/>
            <person name="Justo A."/>
            <person name="Karasinski D."/>
            <person name="Kautmanova I."/>
            <person name="Kiss B."/>
            <person name="Kocsube S."/>
            <person name="Kotiranta H."/>
            <person name="LaButti K.M."/>
            <person name="Lechner B.E."/>
            <person name="Liimatainen K."/>
            <person name="Lipzen A."/>
            <person name="Lukacs Z."/>
            <person name="Mihaltcheva S."/>
            <person name="Morgado L.N."/>
            <person name="Niskanen T."/>
            <person name="Noordeloos M.E."/>
            <person name="Ohm R.A."/>
            <person name="Ortiz-Santana B."/>
            <person name="Ovrebo C."/>
            <person name="Racz N."/>
            <person name="Riley R."/>
            <person name="Savchenko A."/>
            <person name="Shiryaev A."/>
            <person name="Soop K."/>
            <person name="Spirin V."/>
            <person name="Szebenyi C."/>
            <person name="Tomsovsky M."/>
            <person name="Tulloss R.E."/>
            <person name="Uehling J."/>
            <person name="Grigoriev I.V."/>
            <person name="Vagvolgyi C."/>
            <person name="Papp T."/>
            <person name="Martin F.M."/>
            <person name="Miettinen O."/>
            <person name="Hibbett D.S."/>
            <person name="Nagy L.G."/>
        </authorList>
    </citation>
    <scope>NUCLEOTIDE SEQUENCE [LARGE SCALE GENOMIC DNA]</scope>
    <source>
        <strain evidence="2 3">FP101781</strain>
    </source>
</reference>
<feature type="compositionally biased region" description="Low complexity" evidence="1">
    <location>
        <begin position="188"/>
        <end position="204"/>
    </location>
</feature>
<feature type="compositionally biased region" description="Polar residues" evidence="1">
    <location>
        <begin position="429"/>
        <end position="439"/>
    </location>
</feature>
<feature type="compositionally biased region" description="Polar residues" evidence="1">
    <location>
        <begin position="44"/>
        <end position="72"/>
    </location>
</feature>
<sequence length="578" mass="63769">MAFALHMQSPVSSPFGTPRHHNPSAGNTPFTSNPFPSSSAPNTGSNPFASLQQDGHQTPFATPLQPRTSNVPRFQYPGQDPFSAPAGSSPGGTPFQPKSPFAVSQESSPPAPVKSAQHAQGQQQQQKSKGYRYRSYNRSNENTYQPVTSSPLAQPHPKLLDEDEMDDDDDTAFNSHVPSSPLGRFPNSSSTVSAGSSSVAPPSTFNFGSVPPRRPPKTPGGDDDYDDAVNPSPLFARRRAQYKSRSTSGPSRRSLPLPSAGSRRLSLNTRVAASPSLPSHSSPTSSPPVRSLFGVAARPPTEENPRTAFLKNKFKKHYFSCATKAREKAVRERRKRVEGMEHLLDVGNESKEWRRSAKGKGRCSDDEMESEEDDEGDGEAMNDPLFSRFMELMNRKEQHAYRTSYAREVGSSFDPDMEDVSRWEEEFTSAPSPFPSLQSPIRGLPSPGKRPDIGSSPPRAPTEYEFDGDADGDMGDESGFADIEDEEVEAYAEEYARAVEAQEWEEYQRQVQEQEVDVQHQLEHEGGASERGRQVEGGQRQRTYEESLEDLEGIPEDELFGEWNWSEVDGEGEGMDLS</sequence>
<dbReference type="AlphaFoldDB" id="A0A4Y7SKF7"/>
<feature type="region of interest" description="Disordered" evidence="1">
    <location>
        <begin position="1"/>
        <end position="309"/>
    </location>
</feature>
<feature type="region of interest" description="Disordered" evidence="1">
    <location>
        <begin position="508"/>
        <end position="578"/>
    </location>
</feature>
<feature type="compositionally biased region" description="Acidic residues" evidence="1">
    <location>
        <begin position="568"/>
        <end position="578"/>
    </location>
</feature>
<feature type="compositionally biased region" description="Low complexity" evidence="1">
    <location>
        <begin position="27"/>
        <end position="43"/>
    </location>
</feature>
<dbReference type="EMBL" id="QPFP01000093">
    <property type="protein sequence ID" value="TEB22353.1"/>
    <property type="molecule type" value="Genomic_DNA"/>
</dbReference>
<feature type="compositionally biased region" description="Basic and acidic residues" evidence="1">
    <location>
        <begin position="517"/>
        <end position="534"/>
    </location>
</feature>
<feature type="compositionally biased region" description="Acidic residues" evidence="1">
    <location>
        <begin position="161"/>
        <end position="171"/>
    </location>
</feature>
<name>A0A4Y7SKF7_COPMI</name>
<evidence type="ECO:0000313" key="2">
    <source>
        <dbReference type="EMBL" id="TEB22353.1"/>
    </source>
</evidence>
<feature type="compositionally biased region" description="Low complexity" evidence="1">
    <location>
        <begin position="244"/>
        <end position="267"/>
    </location>
</feature>
<protein>
    <submittedName>
        <fullName evidence="2">Uncharacterized protein</fullName>
    </submittedName>
</protein>
<accession>A0A4Y7SKF7</accession>
<feature type="region of interest" description="Disordered" evidence="1">
    <location>
        <begin position="408"/>
        <end position="486"/>
    </location>
</feature>
<feature type="compositionally biased region" description="Acidic residues" evidence="1">
    <location>
        <begin position="366"/>
        <end position="380"/>
    </location>
</feature>
<feature type="compositionally biased region" description="Low complexity" evidence="1">
    <location>
        <begin position="274"/>
        <end position="291"/>
    </location>
</feature>
<feature type="compositionally biased region" description="Low complexity" evidence="1">
    <location>
        <begin position="115"/>
        <end position="128"/>
    </location>
</feature>
<dbReference type="OrthoDB" id="3268127at2759"/>
<feature type="region of interest" description="Disordered" evidence="1">
    <location>
        <begin position="350"/>
        <end position="382"/>
    </location>
</feature>
<proteinExistence type="predicted"/>
<comment type="caution">
    <text evidence="2">The sequence shown here is derived from an EMBL/GenBank/DDBJ whole genome shotgun (WGS) entry which is preliminary data.</text>
</comment>
<feature type="compositionally biased region" description="Polar residues" evidence="1">
    <location>
        <begin position="136"/>
        <end position="152"/>
    </location>
</feature>
<keyword evidence="3" id="KW-1185">Reference proteome</keyword>
<evidence type="ECO:0000256" key="1">
    <source>
        <dbReference type="SAM" id="MobiDB-lite"/>
    </source>
</evidence>
<feature type="compositionally biased region" description="Acidic residues" evidence="1">
    <location>
        <begin position="546"/>
        <end position="560"/>
    </location>
</feature>